<sequence length="247" mass="27642">MTRGIIFVRSRLSLPSAESANSAPRLTPEKFCAWYEETHIPDVVALSGVGGAGRWAGLGYDAEKKTGGEGGGEEKEWATVYEMPDLGFRESEEFKGLDGQSKPTQDILEEIFRQSIFETRFYEETQLFEPHGPPAQPAKFLISASLDPAQGGEAEFDNWYRTEHLDILSRVPGFVRSRRYEVVQASVLDQFERKSADAPKYLALHEFSGELPWSELRASGETEWAKKVLGGLTKEEVGVWGWVKGFT</sequence>
<dbReference type="InterPro" id="IPR011008">
    <property type="entry name" value="Dimeric_a/b-barrel"/>
</dbReference>
<evidence type="ECO:0008006" key="3">
    <source>
        <dbReference type="Google" id="ProtNLM"/>
    </source>
</evidence>
<reference evidence="1 2" key="1">
    <citation type="journal article" date="2018" name="Front. Microbiol.">
        <title>Genome-Wide Analysis of Corynespora cassiicola Leaf Fall Disease Putative Effectors.</title>
        <authorList>
            <person name="Lopez D."/>
            <person name="Ribeiro S."/>
            <person name="Label P."/>
            <person name="Fumanal B."/>
            <person name="Venisse J.S."/>
            <person name="Kohler A."/>
            <person name="de Oliveira R.R."/>
            <person name="Labutti K."/>
            <person name="Lipzen A."/>
            <person name="Lail K."/>
            <person name="Bauer D."/>
            <person name="Ohm R.A."/>
            <person name="Barry K.W."/>
            <person name="Spatafora J."/>
            <person name="Grigoriev I.V."/>
            <person name="Martin F.M."/>
            <person name="Pujade-Renaud V."/>
        </authorList>
    </citation>
    <scope>NUCLEOTIDE SEQUENCE [LARGE SCALE GENOMIC DNA]</scope>
    <source>
        <strain evidence="1 2">Philippines</strain>
    </source>
</reference>
<dbReference type="EMBL" id="KZ678151">
    <property type="protein sequence ID" value="PSN60033.1"/>
    <property type="molecule type" value="Genomic_DNA"/>
</dbReference>
<dbReference type="Proteomes" id="UP000240883">
    <property type="component" value="Unassembled WGS sequence"/>
</dbReference>
<dbReference type="SUPFAM" id="SSF54909">
    <property type="entry name" value="Dimeric alpha+beta barrel"/>
    <property type="match status" value="1"/>
</dbReference>
<organism evidence="1 2">
    <name type="scientific">Corynespora cassiicola Philippines</name>
    <dbReference type="NCBI Taxonomy" id="1448308"/>
    <lineage>
        <taxon>Eukaryota</taxon>
        <taxon>Fungi</taxon>
        <taxon>Dikarya</taxon>
        <taxon>Ascomycota</taxon>
        <taxon>Pezizomycotina</taxon>
        <taxon>Dothideomycetes</taxon>
        <taxon>Pleosporomycetidae</taxon>
        <taxon>Pleosporales</taxon>
        <taxon>Corynesporascaceae</taxon>
        <taxon>Corynespora</taxon>
    </lineage>
</organism>
<proteinExistence type="predicted"/>
<name>A0A2T2N3M0_CORCC</name>
<dbReference type="AlphaFoldDB" id="A0A2T2N3M0"/>
<dbReference type="OrthoDB" id="2851338at2759"/>
<protein>
    <recommendedName>
        <fullName evidence="3">EthD domain-containing protein</fullName>
    </recommendedName>
</protein>
<evidence type="ECO:0000313" key="1">
    <source>
        <dbReference type="EMBL" id="PSN60033.1"/>
    </source>
</evidence>
<evidence type="ECO:0000313" key="2">
    <source>
        <dbReference type="Proteomes" id="UP000240883"/>
    </source>
</evidence>
<keyword evidence="2" id="KW-1185">Reference proteome</keyword>
<accession>A0A2T2N3M0</accession>
<gene>
    <name evidence="1" type="ORF">BS50DRAFT_681867</name>
</gene>